<comment type="caution">
    <text evidence="11">The sequence shown here is derived from an EMBL/GenBank/DDBJ whole genome shotgun (WGS) entry which is preliminary data.</text>
</comment>
<proteinExistence type="inferred from homology"/>
<feature type="domain" description="Non-structural maintenance of chromosome element 4 C-terminal" evidence="9">
    <location>
        <begin position="258"/>
        <end position="349"/>
    </location>
</feature>
<evidence type="ECO:0000313" key="12">
    <source>
        <dbReference type="Proteomes" id="UP000765509"/>
    </source>
</evidence>
<protein>
    <recommendedName>
        <fullName evidence="7">Non-structural maintenance of chromosomes element 4</fullName>
    </recommendedName>
</protein>
<evidence type="ECO:0000259" key="9">
    <source>
        <dbReference type="Pfam" id="PF08743"/>
    </source>
</evidence>
<evidence type="ECO:0000256" key="7">
    <source>
        <dbReference type="RuleBase" id="RU365071"/>
    </source>
</evidence>
<evidence type="ECO:0000313" key="11">
    <source>
        <dbReference type="EMBL" id="MBW0499555.1"/>
    </source>
</evidence>
<evidence type="ECO:0000256" key="1">
    <source>
        <dbReference type="ARBA" id="ARBA00004123"/>
    </source>
</evidence>
<feature type="region of interest" description="Disordered" evidence="8">
    <location>
        <begin position="1"/>
        <end position="34"/>
    </location>
</feature>
<keyword evidence="4 7" id="KW-0233">DNA recombination</keyword>
<accession>A0A9Q3HF01</accession>
<name>A0A9Q3HF01_9BASI</name>
<dbReference type="GO" id="GO:0006281">
    <property type="term" value="P:DNA repair"/>
    <property type="evidence" value="ECO:0007669"/>
    <property type="project" value="UniProtKB-UniRule"/>
</dbReference>
<dbReference type="PANTHER" id="PTHR16140:SF0">
    <property type="entry name" value="NON-STRUCTURAL MAINTENANCE OF CHROMOSOMES ELEMENT 4"/>
    <property type="match status" value="1"/>
</dbReference>
<evidence type="ECO:0000256" key="5">
    <source>
        <dbReference type="ARBA" id="ARBA00023204"/>
    </source>
</evidence>
<dbReference type="OrthoDB" id="361242at2759"/>
<evidence type="ECO:0000256" key="6">
    <source>
        <dbReference type="ARBA" id="ARBA00023242"/>
    </source>
</evidence>
<dbReference type="PANTHER" id="PTHR16140">
    <property type="entry name" value="NON-STRUCTURAL MAINTENANCE OF CHROMOSOMES ELEMENT 4"/>
    <property type="match status" value="1"/>
</dbReference>
<feature type="compositionally biased region" description="Polar residues" evidence="8">
    <location>
        <begin position="1"/>
        <end position="11"/>
    </location>
</feature>
<comment type="subunit">
    <text evidence="7">Component of the SMC5-SMC6 complex.</text>
</comment>
<keyword evidence="6 7" id="KW-0539">Nucleus</keyword>
<organism evidence="11 12">
    <name type="scientific">Austropuccinia psidii MF-1</name>
    <dbReference type="NCBI Taxonomy" id="1389203"/>
    <lineage>
        <taxon>Eukaryota</taxon>
        <taxon>Fungi</taxon>
        <taxon>Dikarya</taxon>
        <taxon>Basidiomycota</taxon>
        <taxon>Pucciniomycotina</taxon>
        <taxon>Pucciniomycetes</taxon>
        <taxon>Pucciniales</taxon>
        <taxon>Sphaerophragmiaceae</taxon>
        <taxon>Austropuccinia</taxon>
    </lineage>
</organism>
<dbReference type="Pfam" id="PF08743">
    <property type="entry name" value="Nse4_C"/>
    <property type="match status" value="1"/>
</dbReference>
<feature type="compositionally biased region" description="Basic and acidic residues" evidence="8">
    <location>
        <begin position="211"/>
        <end position="222"/>
    </location>
</feature>
<dbReference type="AlphaFoldDB" id="A0A9Q3HF01"/>
<comment type="subcellular location">
    <subcellularLocation>
        <location evidence="1 7">Nucleus</location>
    </subcellularLocation>
</comment>
<dbReference type="EMBL" id="AVOT02015323">
    <property type="protein sequence ID" value="MBW0499555.1"/>
    <property type="molecule type" value="Genomic_DNA"/>
</dbReference>
<sequence length="366" mass="41551">MSSQSGNNQGREPSDSDLSDVSGSGTEADQDEIIKKTQAEILSGKSQDIYNPNQDKEKVRGTRKILRKHQETANAMKDKASAITAEEFDKEVLELDHYFKDNVRAPAEATIDSRALLILSETALKKSKSLRKDVNAFDTEEFILRFQQVMSAQDNSNPVGPSSDEEENAEEIDWLKVGKKLMRFSRRAPAMDLMYGPLEIQHKKRRTSQRSRLEKNDADRKEPELIQNNEIERSQAEMSRLIAGVALILSEKGGQSGMNLFQFFINPNSFAQSVENLFCLSFLIRDGKAAIDTHDDQEVELQVPVVYATEPAGVDLHKEGFTKTQAILEFTMQDWKEAIELFNIRESIISHREDSRIAQSTKRKWH</sequence>
<feature type="region of interest" description="Disordered" evidence="8">
    <location>
        <begin position="201"/>
        <end position="222"/>
    </location>
</feature>
<evidence type="ECO:0000259" key="10">
    <source>
        <dbReference type="Pfam" id="PF15412"/>
    </source>
</evidence>
<dbReference type="InterPro" id="IPR029225">
    <property type="entry name" value="Nse4_Nse3-bd"/>
</dbReference>
<feature type="domain" description="Nse4/EID protein Nse3/MAGE-binding" evidence="10">
    <location>
        <begin position="112"/>
        <end position="166"/>
    </location>
</feature>
<dbReference type="GO" id="GO:0030915">
    <property type="term" value="C:Smc5-Smc6 complex"/>
    <property type="evidence" value="ECO:0007669"/>
    <property type="project" value="UniProtKB-UniRule"/>
</dbReference>
<gene>
    <name evidence="11" type="ORF">O181_039270</name>
</gene>
<dbReference type="Pfam" id="PF15412">
    <property type="entry name" value="Nse4-Nse3_bdg"/>
    <property type="match status" value="1"/>
</dbReference>
<dbReference type="Proteomes" id="UP000765509">
    <property type="component" value="Unassembled WGS sequence"/>
</dbReference>
<evidence type="ECO:0000256" key="2">
    <source>
        <dbReference type="ARBA" id="ARBA00008997"/>
    </source>
</evidence>
<evidence type="ECO:0000256" key="8">
    <source>
        <dbReference type="SAM" id="MobiDB-lite"/>
    </source>
</evidence>
<keyword evidence="3 7" id="KW-0227">DNA damage</keyword>
<keyword evidence="12" id="KW-1185">Reference proteome</keyword>
<dbReference type="GO" id="GO:0006310">
    <property type="term" value="P:DNA recombination"/>
    <property type="evidence" value="ECO:0007669"/>
    <property type="project" value="UniProtKB-UniRule"/>
</dbReference>
<reference evidence="11" key="1">
    <citation type="submission" date="2021-03" db="EMBL/GenBank/DDBJ databases">
        <title>Draft genome sequence of rust myrtle Austropuccinia psidii MF-1, a brazilian biotype.</title>
        <authorList>
            <person name="Quecine M.C."/>
            <person name="Pachon D.M.R."/>
            <person name="Bonatelli M.L."/>
            <person name="Correr F.H."/>
            <person name="Franceschini L.M."/>
            <person name="Leite T.F."/>
            <person name="Margarido G.R.A."/>
            <person name="Almeida C.A."/>
            <person name="Ferrarezi J.A."/>
            <person name="Labate C.A."/>
        </authorList>
    </citation>
    <scope>NUCLEOTIDE SEQUENCE</scope>
    <source>
        <strain evidence="11">MF-1</strain>
    </source>
</reference>
<dbReference type="GO" id="GO:0005634">
    <property type="term" value="C:nucleus"/>
    <property type="evidence" value="ECO:0007669"/>
    <property type="project" value="UniProtKB-SubCell"/>
</dbReference>
<evidence type="ECO:0000256" key="4">
    <source>
        <dbReference type="ARBA" id="ARBA00023172"/>
    </source>
</evidence>
<comment type="function">
    <text evidence="7">Component of the SMC5-SMC6 complex, that promotes sister chromatid alignment after DNA damage and facilitates double-stranded DNA breaks (DSBs) repair via homologous recombination between sister chromatids.</text>
</comment>
<dbReference type="InterPro" id="IPR014854">
    <property type="entry name" value="Nse4_C"/>
</dbReference>
<evidence type="ECO:0000256" key="3">
    <source>
        <dbReference type="ARBA" id="ARBA00022763"/>
    </source>
</evidence>
<comment type="similarity">
    <text evidence="2 7">Belongs to the NSE4 family.</text>
</comment>
<keyword evidence="5 7" id="KW-0234">DNA repair</keyword>
<dbReference type="InterPro" id="IPR027786">
    <property type="entry name" value="Nse4/EID"/>
</dbReference>